<dbReference type="GO" id="GO:0016740">
    <property type="term" value="F:transferase activity"/>
    <property type="evidence" value="ECO:0007669"/>
    <property type="project" value="UniProtKB-KW"/>
</dbReference>
<keyword evidence="1" id="KW-0808">Transferase</keyword>
<keyword evidence="2" id="KW-1185">Reference proteome</keyword>
<evidence type="ECO:0000313" key="2">
    <source>
        <dbReference type="Proteomes" id="UP000253769"/>
    </source>
</evidence>
<dbReference type="InterPro" id="IPR003673">
    <property type="entry name" value="CoA-Trfase_fam_III"/>
</dbReference>
<reference evidence="1 2" key="1">
    <citation type="submission" date="2018-07" db="EMBL/GenBank/DDBJ databases">
        <title>Motiliproteus coralliicola sp. nov., a bacterium isolated from Coral.</title>
        <authorList>
            <person name="Wang G."/>
        </authorList>
    </citation>
    <scope>NUCLEOTIDE SEQUENCE [LARGE SCALE GENOMIC DNA]</scope>
    <source>
        <strain evidence="1 2">C34</strain>
    </source>
</reference>
<dbReference type="InterPro" id="IPR044855">
    <property type="entry name" value="CoA-Trfase_III_dom3_sf"/>
</dbReference>
<protein>
    <submittedName>
        <fullName evidence="1">CoA transferase</fullName>
    </submittedName>
</protein>
<dbReference type="Gene3D" id="3.40.50.10540">
    <property type="entry name" value="Crotonobetainyl-coa:carnitine coa-transferase, domain 1"/>
    <property type="match status" value="1"/>
</dbReference>
<dbReference type="InterPro" id="IPR023606">
    <property type="entry name" value="CoA-Trfase_III_dom_1_sf"/>
</dbReference>
<sequence length="382" mass="42252">MRIIDLSRLLPGPMTTQLLADLGAEVVKIEEPKEGDTGRVLGKDMFARLNRNKKSLTLNLKTDQGKALLRQLLANADALVESFRPGVMDRLGFSYEEVKAINPRLVYCSLSGFGQTGPYANRAGHDIDFLALSGYFGVPSQVNDKIARPKIRLSDYAGAMYAALSLSVAMASAKERGEGQYIDAAITDAILAWTAPLVRVAHEVCEGDPDRMPFVMPDNDIFETSDGEHIAIGLFENKFWGQLVEQFSSELPALADQRFATKGGRNQHKSEVHGLLSELFRSRSFEQWNQLLEQTDLPWAPVWRDMRLFDDPHIQARGLMQSLTSSDGKEESFQVRYPVKFSAGLDDLRAGPPSKGEHTDEILANLGLADSDIAVLRDNGIV</sequence>
<dbReference type="AlphaFoldDB" id="A0A369WYP7"/>
<organism evidence="1 2">
    <name type="scientific">Motiliproteus coralliicola</name>
    <dbReference type="NCBI Taxonomy" id="2283196"/>
    <lineage>
        <taxon>Bacteria</taxon>
        <taxon>Pseudomonadati</taxon>
        <taxon>Pseudomonadota</taxon>
        <taxon>Gammaproteobacteria</taxon>
        <taxon>Oceanospirillales</taxon>
        <taxon>Oceanospirillaceae</taxon>
        <taxon>Motiliproteus</taxon>
    </lineage>
</organism>
<dbReference type="SUPFAM" id="SSF89796">
    <property type="entry name" value="CoA-transferase family III (CaiB/BaiF)"/>
    <property type="match status" value="1"/>
</dbReference>
<dbReference type="Pfam" id="PF02515">
    <property type="entry name" value="CoA_transf_3"/>
    <property type="match status" value="1"/>
</dbReference>
<gene>
    <name evidence="1" type="ORF">DV711_03335</name>
</gene>
<accession>A0A369WYP7</accession>
<dbReference type="PANTHER" id="PTHR48228:SF5">
    <property type="entry name" value="ALPHA-METHYLACYL-COA RACEMASE"/>
    <property type="match status" value="1"/>
</dbReference>
<dbReference type="Gene3D" id="3.30.1540.10">
    <property type="entry name" value="formyl-coa transferase, domain 3"/>
    <property type="match status" value="1"/>
</dbReference>
<dbReference type="EMBL" id="QQOH01000001">
    <property type="protein sequence ID" value="RDE24635.1"/>
    <property type="molecule type" value="Genomic_DNA"/>
</dbReference>
<dbReference type="InterPro" id="IPR050509">
    <property type="entry name" value="CoA-transferase_III"/>
</dbReference>
<dbReference type="Proteomes" id="UP000253769">
    <property type="component" value="Unassembled WGS sequence"/>
</dbReference>
<dbReference type="OrthoDB" id="9058532at2"/>
<dbReference type="PANTHER" id="PTHR48228">
    <property type="entry name" value="SUCCINYL-COA--D-CITRAMALATE COA-TRANSFERASE"/>
    <property type="match status" value="1"/>
</dbReference>
<comment type="caution">
    <text evidence="1">The sequence shown here is derived from an EMBL/GenBank/DDBJ whole genome shotgun (WGS) entry which is preliminary data.</text>
</comment>
<evidence type="ECO:0000313" key="1">
    <source>
        <dbReference type="EMBL" id="RDE24635.1"/>
    </source>
</evidence>
<name>A0A369WYP7_9GAMM</name>
<proteinExistence type="predicted"/>